<name>A0ACB8S1Z3_9AGAM</name>
<reference evidence="1" key="1">
    <citation type="submission" date="2021-02" db="EMBL/GenBank/DDBJ databases">
        <authorList>
            <consortium name="DOE Joint Genome Institute"/>
            <person name="Ahrendt S."/>
            <person name="Looney B.P."/>
            <person name="Miyauchi S."/>
            <person name="Morin E."/>
            <person name="Drula E."/>
            <person name="Courty P.E."/>
            <person name="Chicoki N."/>
            <person name="Fauchery L."/>
            <person name="Kohler A."/>
            <person name="Kuo A."/>
            <person name="Labutti K."/>
            <person name="Pangilinan J."/>
            <person name="Lipzen A."/>
            <person name="Riley R."/>
            <person name="Andreopoulos W."/>
            <person name="He G."/>
            <person name="Johnson J."/>
            <person name="Barry K.W."/>
            <person name="Grigoriev I.V."/>
            <person name="Nagy L."/>
            <person name="Hibbett D."/>
            <person name="Henrissat B."/>
            <person name="Matheny P.B."/>
            <person name="Labbe J."/>
            <person name="Martin F."/>
        </authorList>
    </citation>
    <scope>NUCLEOTIDE SEQUENCE</scope>
    <source>
        <strain evidence="1">FP105234-sp</strain>
    </source>
</reference>
<keyword evidence="2" id="KW-1185">Reference proteome</keyword>
<protein>
    <submittedName>
        <fullName evidence="1">Uncharacterized protein</fullName>
    </submittedName>
</protein>
<comment type="caution">
    <text evidence="1">The sequence shown here is derived from an EMBL/GenBank/DDBJ whole genome shotgun (WGS) entry which is preliminary data.</text>
</comment>
<reference evidence="1" key="2">
    <citation type="journal article" date="2022" name="New Phytol.">
        <title>Evolutionary transition to the ectomycorrhizal habit in the genomes of a hyperdiverse lineage of mushroom-forming fungi.</title>
        <authorList>
            <person name="Looney B."/>
            <person name="Miyauchi S."/>
            <person name="Morin E."/>
            <person name="Drula E."/>
            <person name="Courty P.E."/>
            <person name="Kohler A."/>
            <person name="Kuo A."/>
            <person name="LaButti K."/>
            <person name="Pangilinan J."/>
            <person name="Lipzen A."/>
            <person name="Riley R."/>
            <person name="Andreopoulos W."/>
            <person name="He G."/>
            <person name="Johnson J."/>
            <person name="Nolan M."/>
            <person name="Tritt A."/>
            <person name="Barry K.W."/>
            <person name="Grigoriev I.V."/>
            <person name="Nagy L.G."/>
            <person name="Hibbett D."/>
            <person name="Henrissat B."/>
            <person name="Matheny P.B."/>
            <person name="Labbe J."/>
            <person name="Martin F.M."/>
        </authorList>
    </citation>
    <scope>NUCLEOTIDE SEQUENCE</scope>
    <source>
        <strain evidence="1">FP105234-sp</strain>
    </source>
</reference>
<accession>A0ACB8S1Z3</accession>
<gene>
    <name evidence="1" type="ORF">FA95DRAFT_1556058</name>
</gene>
<evidence type="ECO:0000313" key="2">
    <source>
        <dbReference type="Proteomes" id="UP000814033"/>
    </source>
</evidence>
<proteinExistence type="predicted"/>
<dbReference type="EMBL" id="MU275865">
    <property type="protein sequence ID" value="KAI0050127.1"/>
    <property type="molecule type" value="Genomic_DNA"/>
</dbReference>
<dbReference type="Proteomes" id="UP000814033">
    <property type="component" value="Unassembled WGS sequence"/>
</dbReference>
<organism evidence="1 2">
    <name type="scientific">Auriscalpium vulgare</name>
    <dbReference type="NCBI Taxonomy" id="40419"/>
    <lineage>
        <taxon>Eukaryota</taxon>
        <taxon>Fungi</taxon>
        <taxon>Dikarya</taxon>
        <taxon>Basidiomycota</taxon>
        <taxon>Agaricomycotina</taxon>
        <taxon>Agaricomycetes</taxon>
        <taxon>Russulales</taxon>
        <taxon>Auriscalpiaceae</taxon>
        <taxon>Auriscalpium</taxon>
    </lineage>
</organism>
<sequence>MGVENLEVSPPALYLQTRAVYPVEEYSINLKIPTQQHPYWTERKDGEASWKLTFSPGGDVQPSNKDDRRLRIHIAAPLQFDVRPPFVVYHKPSVKSRVSQQELTLVPQPRSNFRRANRASSAAYCEPCWLPASPVRLSLPYVPQIINVHCFAAGR</sequence>
<evidence type="ECO:0000313" key="1">
    <source>
        <dbReference type="EMBL" id="KAI0050127.1"/>
    </source>
</evidence>